<sequence>MASPSSSRPQRSPSAPTRDVTDAVAIDPELLQTGIDTFKHVFGDFFAWNSVEAQSALSGLSPRSPDLPADILLELSDTSPLDPATYGVNRTTKDSGTVCKIYTFGDDQGNSAPIESSISPITVDLVSRKEKLLTPYPDYLSCVPSNRSMIHRDGEEFDFYHFLPFIDDSEFRVEEYMALLDDLPWQTNMEDPFLLSVQLETLRRLHYGHNLEFAQIDQLGILPPCSSLWKKLYQSNTYSLSNDFMDDPEDSFPLPQLLSSNLGLQPFKSTIPASQIDKQVNHILDSFCPLPGCLRLNCGTHDHFKAPIAPQVATVESYMLADQPPEAACGRGCFLKSKVCHASEDFLKQFEWENDSEIQALDSLLKIMPDEKPCCIAVILRKPCWEVFLHRRLILPDSQIADAANELEFPRNVGRVEIKNYVDTPEGDQAMLYKMLPPCNHAGPCDTVSGCECFRNSQHCQRNCYCSSSCNIRWKGCRCNGSARKSRKNLCRTKSCACFAVNRECDPELCLKCGVKEQWADYCQNAQLQNGQTAIVEVKPAEFGLGAFAFKYMPAYTLLGEYTGEMNRVIDDDHGSRSFSKTERLKTLVMDFTGRNYIFSLGKQWTIDALYLGNETRFLNDTEKNKHNCTAREMNVNGERKIGIYTQTAIKAKSELTLDYGKDYWGEGSAGEQEGAEQGTAPDRAKTDSSEEDTYSPNDESSDQSYKDT</sequence>
<dbReference type="InterPro" id="IPR045318">
    <property type="entry name" value="EZH1/2-like"/>
</dbReference>
<evidence type="ECO:0008006" key="12">
    <source>
        <dbReference type="Google" id="ProtNLM"/>
    </source>
</evidence>
<feature type="compositionally biased region" description="Low complexity" evidence="7">
    <location>
        <begin position="666"/>
        <end position="679"/>
    </location>
</feature>
<organism evidence="10 11">
    <name type="scientific">Hohenbuehelia grisea</name>
    <dbReference type="NCBI Taxonomy" id="104357"/>
    <lineage>
        <taxon>Eukaryota</taxon>
        <taxon>Fungi</taxon>
        <taxon>Dikarya</taxon>
        <taxon>Basidiomycota</taxon>
        <taxon>Agaricomycotina</taxon>
        <taxon>Agaricomycetes</taxon>
        <taxon>Agaricomycetidae</taxon>
        <taxon>Agaricales</taxon>
        <taxon>Pleurotineae</taxon>
        <taxon>Pleurotaceae</taxon>
        <taxon>Hohenbuehelia</taxon>
    </lineage>
</organism>
<evidence type="ECO:0000256" key="2">
    <source>
        <dbReference type="ARBA" id="ARBA00022679"/>
    </source>
</evidence>
<dbReference type="InterPro" id="IPR041355">
    <property type="entry name" value="Pre-SET_CXC"/>
</dbReference>
<reference evidence="11" key="1">
    <citation type="submission" date="2024-06" db="EMBL/GenBank/DDBJ databases">
        <title>Multi-omics analyses provide insights into the biosynthesis of the anticancer antibiotic pleurotin in Hohenbuehelia grisea.</title>
        <authorList>
            <person name="Weaver J.A."/>
            <person name="Alberti F."/>
        </authorList>
    </citation>
    <scope>NUCLEOTIDE SEQUENCE [LARGE SCALE GENOMIC DNA]</scope>
    <source>
        <strain evidence="11">T-177</strain>
    </source>
</reference>
<keyword evidence="4" id="KW-0805">Transcription regulation</keyword>
<evidence type="ECO:0000256" key="3">
    <source>
        <dbReference type="ARBA" id="ARBA00022691"/>
    </source>
</evidence>
<evidence type="ECO:0000256" key="5">
    <source>
        <dbReference type="ARBA" id="ARBA00023163"/>
    </source>
</evidence>
<dbReference type="Pfam" id="PF18264">
    <property type="entry name" value="preSET_CXC"/>
    <property type="match status" value="1"/>
</dbReference>
<keyword evidence="2" id="KW-0808">Transferase</keyword>
<comment type="caution">
    <text evidence="10">The sequence shown here is derived from an EMBL/GenBank/DDBJ whole genome shotgun (WGS) entry which is preliminary data.</text>
</comment>
<dbReference type="SUPFAM" id="SSF82199">
    <property type="entry name" value="SET domain"/>
    <property type="match status" value="1"/>
</dbReference>
<evidence type="ECO:0000259" key="9">
    <source>
        <dbReference type="PROSITE" id="PS51633"/>
    </source>
</evidence>
<feature type="region of interest" description="Disordered" evidence="7">
    <location>
        <begin position="663"/>
        <end position="709"/>
    </location>
</feature>
<dbReference type="PANTHER" id="PTHR45747">
    <property type="entry name" value="HISTONE-LYSINE N-METHYLTRANSFERASE E(Z)"/>
    <property type="match status" value="1"/>
</dbReference>
<dbReference type="SMART" id="SM00317">
    <property type="entry name" value="SET"/>
    <property type="match status" value="1"/>
</dbReference>
<dbReference type="PROSITE" id="PS50280">
    <property type="entry name" value="SET"/>
    <property type="match status" value="1"/>
</dbReference>
<evidence type="ECO:0000256" key="4">
    <source>
        <dbReference type="ARBA" id="ARBA00023015"/>
    </source>
</evidence>
<dbReference type="Pfam" id="PF00856">
    <property type="entry name" value="SET"/>
    <property type="match status" value="1"/>
</dbReference>
<evidence type="ECO:0000256" key="7">
    <source>
        <dbReference type="SAM" id="MobiDB-lite"/>
    </source>
</evidence>
<evidence type="ECO:0000256" key="6">
    <source>
        <dbReference type="ARBA" id="ARBA00048568"/>
    </source>
</evidence>
<feature type="region of interest" description="Disordered" evidence="7">
    <location>
        <begin position="1"/>
        <end position="23"/>
    </location>
</feature>
<dbReference type="PROSITE" id="PS51633">
    <property type="entry name" value="CXC"/>
    <property type="match status" value="1"/>
</dbReference>
<keyword evidence="1" id="KW-0489">Methyltransferase</keyword>
<dbReference type="Proteomes" id="UP001556367">
    <property type="component" value="Unassembled WGS sequence"/>
</dbReference>
<evidence type="ECO:0000259" key="8">
    <source>
        <dbReference type="PROSITE" id="PS50280"/>
    </source>
</evidence>
<comment type="catalytic activity">
    <reaction evidence="6">
        <text>L-lysyl(27)-[histone H3] + 3 S-adenosyl-L-methionine = N(6),N(6),N(6)-trimethyl-L-lysyl(27)-[histone H3] + 3 S-adenosyl-L-homocysteine + 3 H(+)</text>
        <dbReference type="Rhea" id="RHEA:60292"/>
        <dbReference type="Rhea" id="RHEA-COMP:15535"/>
        <dbReference type="Rhea" id="RHEA-COMP:15548"/>
        <dbReference type="ChEBI" id="CHEBI:15378"/>
        <dbReference type="ChEBI" id="CHEBI:29969"/>
        <dbReference type="ChEBI" id="CHEBI:57856"/>
        <dbReference type="ChEBI" id="CHEBI:59789"/>
        <dbReference type="ChEBI" id="CHEBI:61961"/>
        <dbReference type="EC" id="2.1.1.356"/>
    </reaction>
</comment>
<name>A0ABR3JRZ0_9AGAR</name>
<proteinExistence type="predicted"/>
<keyword evidence="5" id="KW-0804">Transcription</keyword>
<evidence type="ECO:0000256" key="1">
    <source>
        <dbReference type="ARBA" id="ARBA00022603"/>
    </source>
</evidence>
<dbReference type="Gene3D" id="2.170.270.10">
    <property type="entry name" value="SET domain"/>
    <property type="match status" value="1"/>
</dbReference>
<evidence type="ECO:0000313" key="11">
    <source>
        <dbReference type="Proteomes" id="UP001556367"/>
    </source>
</evidence>
<feature type="domain" description="SET" evidence="8">
    <location>
        <begin position="526"/>
        <end position="661"/>
    </location>
</feature>
<dbReference type="InterPro" id="IPR026489">
    <property type="entry name" value="CXC_dom"/>
</dbReference>
<keyword evidence="3" id="KW-0949">S-adenosyl-L-methionine</keyword>
<dbReference type="PANTHER" id="PTHR45747:SF4">
    <property type="entry name" value="HISTONE-LYSINE N-METHYLTRANSFERASE E(Z)"/>
    <property type="match status" value="1"/>
</dbReference>
<protein>
    <recommendedName>
        <fullName evidence="12">SET domain-containing protein</fullName>
    </recommendedName>
</protein>
<feature type="domain" description="CXC" evidence="9">
    <location>
        <begin position="413"/>
        <end position="530"/>
    </location>
</feature>
<dbReference type="EMBL" id="JASNQZ010000004">
    <property type="protein sequence ID" value="KAL0957940.1"/>
    <property type="molecule type" value="Genomic_DNA"/>
</dbReference>
<dbReference type="InterPro" id="IPR001214">
    <property type="entry name" value="SET_dom"/>
</dbReference>
<evidence type="ECO:0000313" key="10">
    <source>
        <dbReference type="EMBL" id="KAL0957940.1"/>
    </source>
</evidence>
<gene>
    <name evidence="10" type="ORF">HGRIS_000121</name>
</gene>
<dbReference type="InterPro" id="IPR046341">
    <property type="entry name" value="SET_dom_sf"/>
</dbReference>
<feature type="compositionally biased region" description="Low complexity" evidence="7">
    <location>
        <begin position="1"/>
        <end position="16"/>
    </location>
</feature>
<accession>A0ABR3JRZ0</accession>
<keyword evidence="11" id="KW-1185">Reference proteome</keyword>